<dbReference type="EMBL" id="KV440979">
    <property type="protein sequence ID" value="OAD74254.1"/>
    <property type="molecule type" value="Genomic_DNA"/>
</dbReference>
<evidence type="ECO:0000313" key="2">
    <source>
        <dbReference type="Proteomes" id="UP000077315"/>
    </source>
</evidence>
<sequence>MYSPSIVPTSPEACHDDALFNGLCNKHSRYGHKRHDGFLNTPPHQALSAIVPDRLSKALFEITPTDILARKEVALSGAIGFRSIFGISNTSTYPTHLILDSKRKATMEQGSHDLDANLRSHGQINGCGGNSDQDMEKSRTPVPTYPAHLIPSLLSKKAPLPTINFLSAENSSNIVFEELLEDFIVKSTMYACPEYDPTDKCAHNYISTKPSMDTSQSNNVSDSATFPSGGESCWPTPCLSDVSSVFDISEQSPLIHTNSINNTITTNHNIRDFDLFGPTHLPSPKKPKYKNLTSPFQAKSSSCFILPARTTNKRKRMRDASVGITSKRHRCSLCSYEGAHTGNFNRHIQTHYIIRNKVACSLCGSPYANKYNLSRHVCKQSVINSY</sequence>
<dbReference type="AlphaFoldDB" id="A0A167MWC7"/>
<reference evidence="2" key="1">
    <citation type="submission" date="2015-06" db="EMBL/GenBank/DDBJ databases">
        <title>Expansion of signal transduction pathways in fungi by whole-genome duplication.</title>
        <authorList>
            <consortium name="DOE Joint Genome Institute"/>
            <person name="Corrochano L.M."/>
            <person name="Kuo A."/>
            <person name="Marcet-Houben M."/>
            <person name="Polaino S."/>
            <person name="Salamov A."/>
            <person name="Villalobos J.M."/>
            <person name="Alvarez M.I."/>
            <person name="Avalos J."/>
            <person name="Benito E.P."/>
            <person name="Benoit I."/>
            <person name="Burger G."/>
            <person name="Camino L.P."/>
            <person name="Canovas D."/>
            <person name="Cerda-Olmedo E."/>
            <person name="Cheng J.-F."/>
            <person name="Dominguez A."/>
            <person name="Elias M."/>
            <person name="Eslava A.P."/>
            <person name="Glaser F."/>
            <person name="Grimwood J."/>
            <person name="Gutierrez G."/>
            <person name="Heitman J."/>
            <person name="Henrissat B."/>
            <person name="Iturriaga E.A."/>
            <person name="Lang B.F."/>
            <person name="Lavin J.L."/>
            <person name="Lee S."/>
            <person name="Li W."/>
            <person name="Lindquist E."/>
            <person name="Lopez-Garcia S."/>
            <person name="Luque E.M."/>
            <person name="Marcos A.T."/>
            <person name="Martin J."/>
            <person name="McCluskey K."/>
            <person name="Medina H.R."/>
            <person name="Miralles-Duran A."/>
            <person name="Miyazaki A."/>
            <person name="Munoz-Torres E."/>
            <person name="Oguiza J.A."/>
            <person name="Ohm R."/>
            <person name="Olmedo M."/>
            <person name="Orejas M."/>
            <person name="Ortiz-Castellanos L."/>
            <person name="Pisabarro A.G."/>
            <person name="Rodriguez-Romero J."/>
            <person name="Ruiz-Herrera J."/>
            <person name="Ruiz-Vazquez R."/>
            <person name="Sanz C."/>
            <person name="Schackwitz W."/>
            <person name="Schmutz J."/>
            <person name="Shahriari M."/>
            <person name="Shelest E."/>
            <person name="Silva-Franco F."/>
            <person name="Soanes D."/>
            <person name="Syed K."/>
            <person name="Tagua V.G."/>
            <person name="Talbot N.J."/>
            <person name="Thon M."/>
            <person name="De vries R.P."/>
            <person name="Wiebenga A."/>
            <person name="Yadav J.S."/>
            <person name="Braun E.L."/>
            <person name="Baker S."/>
            <person name="Garre V."/>
            <person name="Horwitz B."/>
            <person name="Torres-Martinez S."/>
            <person name="Idnurm A."/>
            <person name="Herrera-Estrella A."/>
            <person name="Gabaldon T."/>
            <person name="Grigoriev I.V."/>
        </authorList>
    </citation>
    <scope>NUCLEOTIDE SEQUENCE [LARGE SCALE GENOMIC DNA]</scope>
    <source>
        <strain evidence="2">NRRL 1555(-)</strain>
    </source>
</reference>
<dbReference type="Proteomes" id="UP000077315">
    <property type="component" value="Unassembled WGS sequence"/>
</dbReference>
<dbReference type="InParanoid" id="A0A167MWC7"/>
<gene>
    <name evidence="1" type="ORF">PHYBLDRAFT_144702</name>
</gene>
<dbReference type="VEuPathDB" id="FungiDB:PHYBLDRAFT_144702"/>
<name>A0A167MWC7_PHYB8</name>
<protein>
    <submittedName>
        <fullName evidence="1">C2H2-type zinc finger transcription factor</fullName>
    </submittedName>
</protein>
<dbReference type="Gene3D" id="3.30.160.60">
    <property type="entry name" value="Classic Zinc Finger"/>
    <property type="match status" value="1"/>
</dbReference>
<organism evidence="1 2">
    <name type="scientific">Phycomyces blakesleeanus (strain ATCC 8743b / DSM 1359 / FGSC 10004 / NBRC 33097 / NRRL 1555)</name>
    <dbReference type="NCBI Taxonomy" id="763407"/>
    <lineage>
        <taxon>Eukaryota</taxon>
        <taxon>Fungi</taxon>
        <taxon>Fungi incertae sedis</taxon>
        <taxon>Mucoromycota</taxon>
        <taxon>Mucoromycotina</taxon>
        <taxon>Mucoromycetes</taxon>
        <taxon>Mucorales</taxon>
        <taxon>Phycomycetaceae</taxon>
        <taxon>Phycomyces</taxon>
    </lineage>
</organism>
<dbReference type="GeneID" id="28992177"/>
<keyword evidence="2" id="KW-1185">Reference proteome</keyword>
<dbReference type="RefSeq" id="XP_018292294.1">
    <property type="nucleotide sequence ID" value="XM_018431271.1"/>
</dbReference>
<dbReference type="OrthoDB" id="8117402at2759"/>
<proteinExistence type="predicted"/>
<accession>A0A167MWC7</accession>
<evidence type="ECO:0000313" key="1">
    <source>
        <dbReference type="EMBL" id="OAD74254.1"/>
    </source>
</evidence>